<keyword evidence="2" id="KW-0217">Developmental protein</keyword>
<dbReference type="SMR" id="B4JCH3"/>
<keyword evidence="11" id="KW-0469">Meiosis</keyword>
<dbReference type="Proteomes" id="UP000001070">
    <property type="component" value="Unassembled WGS sequence"/>
</dbReference>
<dbReference type="Pfam" id="PF00567">
    <property type="entry name" value="TUDOR"/>
    <property type="match status" value="1"/>
</dbReference>
<dbReference type="KEGG" id="dgr:6561890"/>
<dbReference type="STRING" id="7222.B4JCH3"/>
<dbReference type="InterPro" id="IPR002999">
    <property type="entry name" value="Tudor"/>
</dbReference>
<evidence type="ECO:0000256" key="12">
    <source>
        <dbReference type="ARBA" id="ARBA00047984"/>
    </source>
</evidence>
<dbReference type="eggNOG" id="KOG0334">
    <property type="taxonomic scope" value="Eukaryota"/>
</dbReference>
<dbReference type="InParanoid" id="B4JCH3"/>
<dbReference type="SUPFAM" id="SSF63748">
    <property type="entry name" value="Tudor/PWWP/MBT"/>
    <property type="match status" value="1"/>
</dbReference>
<dbReference type="GO" id="GO:0051321">
    <property type="term" value="P:meiotic cell cycle"/>
    <property type="evidence" value="ECO:0007669"/>
    <property type="project" value="UniProtKB-KW"/>
</dbReference>
<dbReference type="EMBL" id="CH916368">
    <property type="protein sequence ID" value="EDW03127.1"/>
    <property type="molecule type" value="Genomic_DNA"/>
</dbReference>
<dbReference type="GO" id="GO:0005524">
    <property type="term" value="F:ATP binding"/>
    <property type="evidence" value="ECO:0007669"/>
    <property type="project" value="UniProtKB-KW"/>
</dbReference>
<dbReference type="InterPro" id="IPR035437">
    <property type="entry name" value="SNase_OB-fold_sf"/>
</dbReference>
<evidence type="ECO:0000256" key="3">
    <source>
        <dbReference type="ARBA" id="ARBA00022737"/>
    </source>
</evidence>
<feature type="compositionally biased region" description="Basic and acidic residues" evidence="13">
    <location>
        <begin position="1269"/>
        <end position="1284"/>
    </location>
</feature>
<dbReference type="PANTHER" id="PTHR22655">
    <property type="entry name" value="ATP-DEPENDENT RNA HELICASE TDRD12-RELATED"/>
    <property type="match status" value="1"/>
</dbReference>
<dbReference type="OrthoDB" id="249932at2759"/>
<dbReference type="GO" id="GO:0003676">
    <property type="term" value="F:nucleic acid binding"/>
    <property type="evidence" value="ECO:0007669"/>
    <property type="project" value="InterPro"/>
</dbReference>
<dbReference type="InterPro" id="IPR011545">
    <property type="entry name" value="DEAD/DEAH_box_helicase_dom"/>
</dbReference>
<feature type="region of interest" description="Disordered" evidence="13">
    <location>
        <begin position="1260"/>
        <end position="1285"/>
    </location>
</feature>
<sequence length="1519" mass="171784">MSACNSDKCSQNQLEDKNQPLAINPEEGIVITHYVNPHLFCYTTWLQLAAGGVRVNRMESQLSPHCHVDNQREFYVPDQHVIVSRCKLLRGLVIVGKHAEYLVWALDYGFFIKCQPKDMWLLPPSLCQKHIHFQWGGVAHVAPNSGTEWSNRAVRLLDQRLLEAQLLVYKNLYQNEEQHNNGQLLIKSAQHGGTFVDAASYLVDSECGRPELSSEASTRAVYDKHLLELNHSDIETSCCSTVFMELVERLFSKMPDMLDVGLDPGAAPKMPESAKRLTKVKSCNDSVVETALIGGSRKSTSGSSSNSSNWSLNSFDASVDPMQAKPATAIQIKRYNLEMFRQPRRNEEKSTKLKENPCVLNLIEEDRKNVKSDCQSSATRQESLEKHKIIQSETNNQLESHQKLQANLEQKYNQFGTSTGAYYADKGLIHIKEEPQMHQASIQEPDALQPNKIDQPVNNIQAELVKKLADQTDKVEGKQANKKSNKNRQTLSKSIFEGIHNETSSSLNCTNLVLAHSTAPVAAMRSWPESQLCANTMKALVELKLLTALPTQLYAWPHLMAGNSLVLIDRIGSGRSMCYLPALCSLVMGSMAAWNTPGMGPLAVLLADSVANAQTLSNQCNILMAGHDTSMVKVLNTHAQCMEEVHLMLLNSCGILVTTVTHLWQLLRHAIQLIDTQRLKYFIFDDYDRMRSTAPDLLNEVLQLLHNIKIPQLILVAQQWHGRVFHELLKRFGQHHLLLFGDFLEAAVYGGVKINVAVQPSGKKTQQLLDYLANQRPLQRRTLVYCKNEAELKKLQHALTAAGHECIGPSDAANQQFRQLLLLTDEGQQSHVSVANYELIVHYSLPESWSKFSYRFHAISNNIANCLAPPISKQDMVSYVMLDESNSNELPRLVQFFNAHHIESNEQLKQLDASCRQLKDHSRPFCPEMLYNGECRQFYCNKRHDAVSEDFQRPICALWQPGTVVRCNLMTIYDPGHFAVMAVSYKDKDSTAWRDASNLSTLRKLSTSLYIHMSCEENCRTKQNLRMSDVCVLRRGGSYQRVRVVDMSDKRLITVQLMDEGTEQLKVKPTELLECDARFIEEPALAMDVRLLGLAPSIGEGDWPAEAKKWVSDVVSGLNDNQHLQLIVEFAMLDVVYAKEMAVVQDCPTMRTCVRVTQLACELIRQGFGKRDEQSIRKLHKLHEKTEMEQRQLTEASKASAAEQEIIELSLEIDNSPEEKIINETIATVNESKLSYIYGLMKRYLKNRVVAVPGGAATSITSDQVQSLHSKEEPNTTTKARQDEADADSVATFIDALLQDLNSDDPSVRAATQHMLHDMLGSDEASSLTTGNLKNTLKNNSRAITESKSKIKLDALYYGVIAGHAVRPKVRWHQTLLQIELIFEQQVPQYQLLHQGNVLIYQVKDTTPIQRCILNLLGEVRILSERQHGYQLHVKLAKQGLNVYWPSLLNSLYAQQHSHWLVYDTERAKPPPKTMAHIHWKRYQRYQYQEKDGDDDGIFSSTDEQNELSDEDWMESDNI</sequence>
<dbReference type="InterPro" id="IPR027417">
    <property type="entry name" value="P-loop_NTPase"/>
</dbReference>
<dbReference type="HOGENOM" id="CLU_004169_0_0_1"/>
<dbReference type="FunCoup" id="B4JCH3">
    <property type="interactions" value="6"/>
</dbReference>
<feature type="domain" description="Tudor" evidence="15">
    <location>
        <begin position="978"/>
        <end position="1091"/>
    </location>
</feature>
<dbReference type="GO" id="GO:0005829">
    <property type="term" value="C:cytosol"/>
    <property type="evidence" value="ECO:0007669"/>
    <property type="project" value="EnsemblMetazoa"/>
</dbReference>
<dbReference type="GO" id="GO:0042078">
    <property type="term" value="P:germ-line stem cell division"/>
    <property type="evidence" value="ECO:0007669"/>
    <property type="project" value="TreeGrafter"/>
</dbReference>
<dbReference type="Gene3D" id="2.40.50.90">
    <property type="match status" value="1"/>
</dbReference>
<keyword evidence="10" id="KW-0943">RNA-mediated gene silencing</keyword>
<dbReference type="GO" id="GO:0003724">
    <property type="term" value="F:RNA helicase activity"/>
    <property type="evidence" value="ECO:0007669"/>
    <property type="project" value="UniProtKB-EC"/>
</dbReference>
<keyword evidence="8" id="KW-0067">ATP-binding</keyword>
<proteinExistence type="predicted"/>
<feature type="domain" description="DEAD/DEAH-box helicase" evidence="14">
    <location>
        <begin position="550"/>
        <end position="706"/>
    </location>
</feature>
<evidence type="ECO:0000256" key="9">
    <source>
        <dbReference type="ARBA" id="ARBA00022871"/>
    </source>
</evidence>
<name>B4JCH3_DROGR</name>
<accession>B4JCH3</accession>
<keyword evidence="17" id="KW-1185">Reference proteome</keyword>
<dbReference type="PhylomeDB" id="B4JCH3"/>
<keyword evidence="9" id="KW-0744">Spermatogenesis</keyword>
<keyword evidence="4" id="KW-0547">Nucleotide-binding</keyword>
<dbReference type="OMA" id="QQHSHWL"/>
<keyword evidence="5" id="KW-0221">Differentiation</keyword>
<reference evidence="16 17" key="1">
    <citation type="journal article" date="2007" name="Nature">
        <title>Evolution of genes and genomes on the Drosophila phylogeny.</title>
        <authorList>
            <consortium name="Drosophila 12 Genomes Consortium"/>
            <person name="Clark A.G."/>
            <person name="Eisen M.B."/>
            <person name="Smith D.R."/>
            <person name="Bergman C.M."/>
            <person name="Oliver B."/>
            <person name="Markow T.A."/>
            <person name="Kaufman T.C."/>
            <person name="Kellis M."/>
            <person name="Gelbart W."/>
            <person name="Iyer V.N."/>
            <person name="Pollard D.A."/>
            <person name="Sackton T.B."/>
            <person name="Larracuente A.M."/>
            <person name="Singh N.D."/>
            <person name="Abad J.P."/>
            <person name="Abt D.N."/>
            <person name="Adryan B."/>
            <person name="Aguade M."/>
            <person name="Akashi H."/>
            <person name="Anderson W.W."/>
            <person name="Aquadro C.F."/>
            <person name="Ardell D.H."/>
            <person name="Arguello R."/>
            <person name="Artieri C.G."/>
            <person name="Barbash D.A."/>
            <person name="Barker D."/>
            <person name="Barsanti P."/>
            <person name="Batterham P."/>
            <person name="Batzoglou S."/>
            <person name="Begun D."/>
            <person name="Bhutkar A."/>
            <person name="Blanco E."/>
            <person name="Bosak S.A."/>
            <person name="Bradley R.K."/>
            <person name="Brand A.D."/>
            <person name="Brent M.R."/>
            <person name="Brooks A.N."/>
            <person name="Brown R.H."/>
            <person name="Butlin R.K."/>
            <person name="Caggese C."/>
            <person name="Calvi B.R."/>
            <person name="Bernardo de Carvalho A."/>
            <person name="Caspi A."/>
            <person name="Castrezana S."/>
            <person name="Celniker S.E."/>
            <person name="Chang J.L."/>
            <person name="Chapple C."/>
            <person name="Chatterji S."/>
            <person name="Chinwalla A."/>
            <person name="Civetta A."/>
            <person name="Clifton S.W."/>
            <person name="Comeron J.M."/>
            <person name="Costello J.C."/>
            <person name="Coyne J.A."/>
            <person name="Daub J."/>
            <person name="David R.G."/>
            <person name="Delcher A.L."/>
            <person name="Delehaunty K."/>
            <person name="Do C.B."/>
            <person name="Ebling H."/>
            <person name="Edwards K."/>
            <person name="Eickbush T."/>
            <person name="Evans J.D."/>
            <person name="Filipski A."/>
            <person name="Findeiss S."/>
            <person name="Freyhult E."/>
            <person name="Fulton L."/>
            <person name="Fulton R."/>
            <person name="Garcia A.C."/>
            <person name="Gardiner A."/>
            <person name="Garfield D.A."/>
            <person name="Garvin B.E."/>
            <person name="Gibson G."/>
            <person name="Gilbert D."/>
            <person name="Gnerre S."/>
            <person name="Godfrey J."/>
            <person name="Good R."/>
            <person name="Gotea V."/>
            <person name="Gravely B."/>
            <person name="Greenberg A.J."/>
            <person name="Griffiths-Jones S."/>
            <person name="Gross S."/>
            <person name="Guigo R."/>
            <person name="Gustafson E.A."/>
            <person name="Haerty W."/>
            <person name="Hahn M.W."/>
            <person name="Halligan D.L."/>
            <person name="Halpern A.L."/>
            <person name="Halter G.M."/>
            <person name="Han M.V."/>
            <person name="Heger A."/>
            <person name="Hillier L."/>
            <person name="Hinrichs A.S."/>
            <person name="Holmes I."/>
            <person name="Hoskins R.A."/>
            <person name="Hubisz M.J."/>
            <person name="Hultmark D."/>
            <person name="Huntley M.A."/>
            <person name="Jaffe D.B."/>
            <person name="Jagadeeshan S."/>
            <person name="Jeck W.R."/>
            <person name="Johnson J."/>
            <person name="Jones C.D."/>
            <person name="Jordan W.C."/>
            <person name="Karpen G.H."/>
            <person name="Kataoka E."/>
            <person name="Keightley P.D."/>
            <person name="Kheradpour P."/>
            <person name="Kirkness E.F."/>
            <person name="Koerich L.B."/>
            <person name="Kristiansen K."/>
            <person name="Kudrna D."/>
            <person name="Kulathinal R.J."/>
            <person name="Kumar S."/>
            <person name="Kwok R."/>
            <person name="Lander E."/>
            <person name="Langley C.H."/>
            <person name="Lapoint R."/>
            <person name="Lazzaro B.P."/>
            <person name="Lee S.J."/>
            <person name="Levesque L."/>
            <person name="Li R."/>
            <person name="Lin C.F."/>
            <person name="Lin M.F."/>
            <person name="Lindblad-Toh K."/>
            <person name="Llopart A."/>
            <person name="Long M."/>
            <person name="Low L."/>
            <person name="Lozovsky E."/>
            <person name="Lu J."/>
            <person name="Luo M."/>
            <person name="Machado C.A."/>
            <person name="Makalowski W."/>
            <person name="Marzo M."/>
            <person name="Matsuda M."/>
            <person name="Matzkin L."/>
            <person name="McAllister B."/>
            <person name="McBride C.S."/>
            <person name="McKernan B."/>
            <person name="McKernan K."/>
            <person name="Mendez-Lago M."/>
            <person name="Minx P."/>
            <person name="Mollenhauer M.U."/>
            <person name="Montooth K."/>
            <person name="Mount S.M."/>
            <person name="Mu X."/>
            <person name="Myers E."/>
            <person name="Negre B."/>
            <person name="Newfeld S."/>
            <person name="Nielsen R."/>
            <person name="Noor M.A."/>
            <person name="O'Grady P."/>
            <person name="Pachter L."/>
            <person name="Papaceit M."/>
            <person name="Parisi M.J."/>
            <person name="Parisi M."/>
            <person name="Parts L."/>
            <person name="Pedersen J.S."/>
            <person name="Pesole G."/>
            <person name="Phillippy A.M."/>
            <person name="Ponting C.P."/>
            <person name="Pop M."/>
            <person name="Porcelli D."/>
            <person name="Powell J.R."/>
            <person name="Prohaska S."/>
            <person name="Pruitt K."/>
            <person name="Puig M."/>
            <person name="Quesneville H."/>
            <person name="Ram K.R."/>
            <person name="Rand D."/>
            <person name="Rasmussen M.D."/>
            <person name="Reed L.K."/>
            <person name="Reenan R."/>
            <person name="Reily A."/>
            <person name="Remington K.A."/>
            <person name="Rieger T.T."/>
            <person name="Ritchie M.G."/>
            <person name="Robin C."/>
            <person name="Rogers Y.H."/>
            <person name="Rohde C."/>
            <person name="Rozas J."/>
            <person name="Rubenfield M.J."/>
            <person name="Ruiz A."/>
            <person name="Russo S."/>
            <person name="Salzberg S.L."/>
            <person name="Sanchez-Gracia A."/>
            <person name="Saranga D.J."/>
            <person name="Sato H."/>
            <person name="Schaeffer S.W."/>
            <person name="Schatz M.C."/>
            <person name="Schlenke T."/>
            <person name="Schwartz R."/>
            <person name="Segarra C."/>
            <person name="Singh R.S."/>
            <person name="Sirot L."/>
            <person name="Sirota M."/>
            <person name="Sisneros N.B."/>
            <person name="Smith C.D."/>
            <person name="Smith T.F."/>
            <person name="Spieth J."/>
            <person name="Stage D.E."/>
            <person name="Stark A."/>
            <person name="Stephan W."/>
            <person name="Strausberg R.L."/>
            <person name="Strempel S."/>
            <person name="Sturgill D."/>
            <person name="Sutton G."/>
            <person name="Sutton G.G."/>
            <person name="Tao W."/>
            <person name="Teichmann S."/>
            <person name="Tobari Y.N."/>
            <person name="Tomimura Y."/>
            <person name="Tsolas J.M."/>
            <person name="Valente V.L."/>
            <person name="Venter E."/>
            <person name="Venter J.C."/>
            <person name="Vicario S."/>
            <person name="Vieira F.G."/>
            <person name="Vilella A.J."/>
            <person name="Villasante A."/>
            <person name="Walenz B."/>
            <person name="Wang J."/>
            <person name="Wasserman M."/>
            <person name="Watts T."/>
            <person name="Wilson D."/>
            <person name="Wilson R.K."/>
            <person name="Wing R.A."/>
            <person name="Wolfner M.F."/>
            <person name="Wong A."/>
            <person name="Wong G.K."/>
            <person name="Wu C.I."/>
            <person name="Wu G."/>
            <person name="Yamamoto D."/>
            <person name="Yang H.P."/>
            <person name="Yang S.P."/>
            <person name="Yorke J.A."/>
            <person name="Yoshida K."/>
            <person name="Zdobnov E."/>
            <person name="Zhang P."/>
            <person name="Zhang Y."/>
            <person name="Zimin A.V."/>
            <person name="Baldwin J."/>
            <person name="Abdouelleil A."/>
            <person name="Abdulkadir J."/>
            <person name="Abebe A."/>
            <person name="Abera B."/>
            <person name="Abreu J."/>
            <person name="Acer S.C."/>
            <person name="Aftuck L."/>
            <person name="Alexander A."/>
            <person name="An P."/>
            <person name="Anderson E."/>
            <person name="Anderson S."/>
            <person name="Arachi H."/>
            <person name="Azer M."/>
            <person name="Bachantsang P."/>
            <person name="Barry A."/>
            <person name="Bayul T."/>
            <person name="Berlin A."/>
            <person name="Bessette D."/>
            <person name="Bloom T."/>
            <person name="Blye J."/>
            <person name="Boguslavskiy L."/>
            <person name="Bonnet C."/>
            <person name="Boukhgalter B."/>
            <person name="Bourzgui I."/>
            <person name="Brown A."/>
            <person name="Cahill P."/>
            <person name="Channer S."/>
            <person name="Cheshatsang Y."/>
            <person name="Chuda L."/>
            <person name="Citroen M."/>
            <person name="Collymore A."/>
            <person name="Cooke P."/>
            <person name="Costello M."/>
            <person name="D'Aco K."/>
            <person name="Daza R."/>
            <person name="De Haan G."/>
            <person name="DeGray S."/>
            <person name="DeMaso C."/>
            <person name="Dhargay N."/>
            <person name="Dooley K."/>
            <person name="Dooley E."/>
            <person name="Doricent M."/>
            <person name="Dorje P."/>
            <person name="Dorjee K."/>
            <person name="Dupes A."/>
            <person name="Elong R."/>
            <person name="Falk J."/>
            <person name="Farina A."/>
            <person name="Faro S."/>
            <person name="Ferguson D."/>
            <person name="Fisher S."/>
            <person name="Foley C.D."/>
            <person name="Franke A."/>
            <person name="Friedrich D."/>
            <person name="Gadbois L."/>
            <person name="Gearin G."/>
            <person name="Gearin C.R."/>
            <person name="Giannoukos G."/>
            <person name="Goode T."/>
            <person name="Graham J."/>
            <person name="Grandbois E."/>
            <person name="Grewal S."/>
            <person name="Gyaltsen K."/>
            <person name="Hafez N."/>
            <person name="Hagos B."/>
            <person name="Hall J."/>
            <person name="Henson C."/>
            <person name="Hollinger A."/>
            <person name="Honan T."/>
            <person name="Huard M.D."/>
            <person name="Hughes L."/>
            <person name="Hurhula B."/>
            <person name="Husby M.E."/>
            <person name="Kamat A."/>
            <person name="Kanga B."/>
            <person name="Kashin S."/>
            <person name="Khazanovich D."/>
            <person name="Kisner P."/>
            <person name="Lance K."/>
            <person name="Lara M."/>
            <person name="Lee W."/>
            <person name="Lennon N."/>
            <person name="Letendre F."/>
            <person name="LeVine R."/>
            <person name="Lipovsky A."/>
            <person name="Liu X."/>
            <person name="Liu J."/>
            <person name="Liu S."/>
            <person name="Lokyitsang T."/>
            <person name="Lokyitsang Y."/>
            <person name="Lubonja R."/>
            <person name="Lui A."/>
            <person name="MacDonald P."/>
            <person name="Magnisalis V."/>
            <person name="Maru K."/>
            <person name="Matthews C."/>
            <person name="McCusker W."/>
            <person name="McDonough S."/>
            <person name="Mehta T."/>
            <person name="Meldrim J."/>
            <person name="Meneus L."/>
            <person name="Mihai O."/>
            <person name="Mihalev A."/>
            <person name="Mihova T."/>
            <person name="Mittelman R."/>
            <person name="Mlenga V."/>
            <person name="Montmayeur A."/>
            <person name="Mulrain L."/>
            <person name="Navidi A."/>
            <person name="Naylor J."/>
            <person name="Negash T."/>
            <person name="Nguyen T."/>
            <person name="Nguyen N."/>
            <person name="Nicol R."/>
            <person name="Norbu C."/>
            <person name="Norbu N."/>
            <person name="Novod N."/>
            <person name="O'Neill B."/>
            <person name="Osman S."/>
            <person name="Markiewicz E."/>
            <person name="Oyono O.L."/>
            <person name="Patti C."/>
            <person name="Phunkhang P."/>
            <person name="Pierre F."/>
            <person name="Priest M."/>
            <person name="Raghuraman S."/>
            <person name="Rege F."/>
            <person name="Reyes R."/>
            <person name="Rise C."/>
            <person name="Rogov P."/>
            <person name="Ross K."/>
            <person name="Ryan E."/>
            <person name="Settipalli S."/>
            <person name="Shea T."/>
            <person name="Sherpa N."/>
            <person name="Shi L."/>
            <person name="Shih D."/>
            <person name="Sparrow T."/>
            <person name="Spaulding J."/>
            <person name="Stalker J."/>
            <person name="Stange-Thomann N."/>
            <person name="Stavropoulos S."/>
            <person name="Stone C."/>
            <person name="Strader C."/>
            <person name="Tesfaye S."/>
            <person name="Thomson T."/>
            <person name="Thoulutsang Y."/>
            <person name="Thoulutsang D."/>
            <person name="Topham K."/>
            <person name="Topping I."/>
            <person name="Tsamla T."/>
            <person name="Vassiliev H."/>
            <person name="Vo A."/>
            <person name="Wangchuk T."/>
            <person name="Wangdi T."/>
            <person name="Weiand M."/>
            <person name="Wilkinson J."/>
            <person name="Wilson A."/>
            <person name="Yadav S."/>
            <person name="Young G."/>
            <person name="Yu Q."/>
            <person name="Zembek L."/>
            <person name="Zhong D."/>
            <person name="Zimmer A."/>
            <person name="Zwirko Z."/>
            <person name="Jaffe D.B."/>
            <person name="Alvarez P."/>
            <person name="Brockman W."/>
            <person name="Butler J."/>
            <person name="Chin C."/>
            <person name="Gnerre S."/>
            <person name="Grabherr M."/>
            <person name="Kleber M."/>
            <person name="Mauceli E."/>
            <person name="MacCallum I."/>
        </authorList>
    </citation>
    <scope>NUCLEOTIDE SEQUENCE [LARGE SCALE GENOMIC DNA]</scope>
    <source>
        <strain evidence="17">Tucson 15287-2541.00</strain>
    </source>
</reference>
<keyword evidence="6" id="KW-0378">Hydrolase</keyword>
<evidence type="ECO:0000259" key="14">
    <source>
        <dbReference type="Pfam" id="PF00270"/>
    </source>
</evidence>
<evidence type="ECO:0000256" key="8">
    <source>
        <dbReference type="ARBA" id="ARBA00022840"/>
    </source>
</evidence>
<evidence type="ECO:0000256" key="6">
    <source>
        <dbReference type="ARBA" id="ARBA00022801"/>
    </source>
</evidence>
<dbReference type="GO" id="GO:0140965">
    <property type="term" value="P:secondary piRNA processing"/>
    <property type="evidence" value="ECO:0007669"/>
    <property type="project" value="EnsemblMetazoa"/>
</dbReference>
<feature type="compositionally biased region" description="Acidic residues" evidence="13">
    <location>
        <begin position="1504"/>
        <end position="1519"/>
    </location>
</feature>
<dbReference type="GO" id="GO:0007283">
    <property type="term" value="P:spermatogenesis"/>
    <property type="evidence" value="ECO:0007669"/>
    <property type="project" value="UniProtKB-KW"/>
</dbReference>
<protein>
    <recommendedName>
        <fullName evidence="1">RNA helicase</fullName>
        <ecNumber evidence="1">3.6.4.13</ecNumber>
    </recommendedName>
</protein>
<evidence type="ECO:0000313" key="17">
    <source>
        <dbReference type="Proteomes" id="UP000001070"/>
    </source>
</evidence>
<dbReference type="GO" id="GO:0016787">
    <property type="term" value="F:hydrolase activity"/>
    <property type="evidence" value="ECO:0007669"/>
    <property type="project" value="UniProtKB-KW"/>
</dbReference>
<keyword evidence="3" id="KW-0677">Repeat</keyword>
<evidence type="ECO:0000256" key="5">
    <source>
        <dbReference type="ARBA" id="ARBA00022782"/>
    </source>
</evidence>
<dbReference type="SUPFAM" id="SSF52540">
    <property type="entry name" value="P-loop containing nucleoside triphosphate hydrolases"/>
    <property type="match status" value="1"/>
</dbReference>
<keyword evidence="7" id="KW-0347">Helicase</keyword>
<dbReference type="Gene3D" id="3.40.50.300">
    <property type="entry name" value="P-loop containing nucleotide triphosphate hydrolases"/>
    <property type="match status" value="1"/>
</dbReference>
<evidence type="ECO:0000259" key="15">
    <source>
        <dbReference type="Pfam" id="PF00567"/>
    </source>
</evidence>
<evidence type="ECO:0000256" key="4">
    <source>
        <dbReference type="ARBA" id="ARBA00022741"/>
    </source>
</evidence>
<evidence type="ECO:0000313" key="16">
    <source>
        <dbReference type="EMBL" id="EDW03127.1"/>
    </source>
</evidence>
<evidence type="ECO:0000256" key="11">
    <source>
        <dbReference type="ARBA" id="ARBA00023254"/>
    </source>
</evidence>
<evidence type="ECO:0000256" key="10">
    <source>
        <dbReference type="ARBA" id="ARBA00023158"/>
    </source>
</evidence>
<organism evidence="17">
    <name type="scientific">Drosophila grimshawi</name>
    <name type="common">Hawaiian fruit fly</name>
    <name type="synonym">Idiomyia grimshawi</name>
    <dbReference type="NCBI Taxonomy" id="7222"/>
    <lineage>
        <taxon>Eukaryota</taxon>
        <taxon>Metazoa</taxon>
        <taxon>Ecdysozoa</taxon>
        <taxon>Arthropoda</taxon>
        <taxon>Hexapoda</taxon>
        <taxon>Insecta</taxon>
        <taxon>Pterygota</taxon>
        <taxon>Neoptera</taxon>
        <taxon>Endopterygota</taxon>
        <taxon>Diptera</taxon>
        <taxon>Brachycera</taxon>
        <taxon>Muscomorpha</taxon>
        <taxon>Ephydroidea</taxon>
        <taxon>Drosophilidae</taxon>
        <taxon>Drosophila</taxon>
        <taxon>Hawaiian Drosophila</taxon>
    </lineage>
</organism>
<evidence type="ECO:0000256" key="7">
    <source>
        <dbReference type="ARBA" id="ARBA00022806"/>
    </source>
</evidence>
<evidence type="ECO:0000256" key="1">
    <source>
        <dbReference type="ARBA" id="ARBA00012552"/>
    </source>
</evidence>
<evidence type="ECO:0000256" key="13">
    <source>
        <dbReference type="SAM" id="MobiDB-lite"/>
    </source>
</evidence>
<dbReference type="EC" id="3.6.4.13" evidence="1"/>
<gene>
    <name evidence="16" type="primary">Dgri\GH10660</name>
    <name evidence="16" type="ORF">Dgri_GH10660</name>
</gene>
<dbReference type="GO" id="GO:0140990">
    <property type="term" value="P:primary piRNA processing"/>
    <property type="evidence" value="ECO:0007669"/>
    <property type="project" value="EnsemblMetazoa"/>
</dbReference>
<comment type="catalytic activity">
    <reaction evidence="12">
        <text>ATP + H2O = ADP + phosphate + H(+)</text>
        <dbReference type="Rhea" id="RHEA:13065"/>
        <dbReference type="ChEBI" id="CHEBI:15377"/>
        <dbReference type="ChEBI" id="CHEBI:15378"/>
        <dbReference type="ChEBI" id="CHEBI:30616"/>
        <dbReference type="ChEBI" id="CHEBI:43474"/>
        <dbReference type="ChEBI" id="CHEBI:456216"/>
        <dbReference type="EC" id="3.6.4.13"/>
    </reaction>
</comment>
<feature type="region of interest" description="Disordered" evidence="13">
    <location>
        <begin position="1492"/>
        <end position="1519"/>
    </location>
</feature>
<evidence type="ECO:0000256" key="2">
    <source>
        <dbReference type="ARBA" id="ARBA00022473"/>
    </source>
</evidence>
<dbReference type="GO" id="GO:0070725">
    <property type="term" value="C:Yb body"/>
    <property type="evidence" value="ECO:0007669"/>
    <property type="project" value="EnsemblMetazoa"/>
</dbReference>
<dbReference type="Gene3D" id="2.30.30.140">
    <property type="match status" value="1"/>
</dbReference>
<dbReference type="Pfam" id="PF00270">
    <property type="entry name" value="DEAD"/>
    <property type="match status" value="1"/>
</dbReference>
<dbReference type="PANTHER" id="PTHR22655:SF2">
    <property type="entry name" value="ATP-DEPENDENT RNA HELICASE TDRD12-RELATED"/>
    <property type="match status" value="1"/>
</dbReference>